<evidence type="ECO:0000313" key="5">
    <source>
        <dbReference type="EMBL" id="VBB25559.1"/>
    </source>
</evidence>
<dbReference type="GO" id="GO:0005739">
    <property type="term" value="C:mitochondrion"/>
    <property type="evidence" value="ECO:0007669"/>
    <property type="project" value="UniProtKB-SubCell"/>
</dbReference>
<dbReference type="Gene3D" id="3.40.50.11980">
    <property type="match status" value="1"/>
</dbReference>
<evidence type="ECO:0000256" key="3">
    <source>
        <dbReference type="ARBA" id="ARBA00023157"/>
    </source>
</evidence>
<keyword evidence="6" id="KW-1185">Reference proteome</keyword>
<dbReference type="InterPro" id="IPR036549">
    <property type="entry name" value="CX6/COA6-like_sf"/>
</dbReference>
<dbReference type="Pfam" id="PF16953">
    <property type="entry name" value="PRORP"/>
    <property type="match status" value="1"/>
</dbReference>
<proteinExistence type="predicted"/>
<dbReference type="PROSITE" id="PS51808">
    <property type="entry name" value="CHCH"/>
    <property type="match status" value="1"/>
</dbReference>
<dbReference type="GO" id="GO:0008535">
    <property type="term" value="P:respiratory chain complex IV assembly"/>
    <property type="evidence" value="ECO:0007669"/>
    <property type="project" value="InterPro"/>
</dbReference>
<dbReference type="InterPro" id="IPR031595">
    <property type="entry name" value="PRORP_C"/>
</dbReference>
<dbReference type="EMBL" id="UPTC01000023">
    <property type="protein sequence ID" value="VBB25559.1"/>
    <property type="molecule type" value="Genomic_DNA"/>
</dbReference>
<evidence type="ECO:0000256" key="2">
    <source>
        <dbReference type="ARBA" id="ARBA00023128"/>
    </source>
</evidence>
<evidence type="ECO:0000259" key="4">
    <source>
        <dbReference type="Pfam" id="PF16953"/>
    </source>
</evidence>
<dbReference type="SUPFAM" id="SSF47694">
    <property type="entry name" value="Cytochrome c oxidase subunit h"/>
    <property type="match status" value="1"/>
</dbReference>
<protein>
    <recommendedName>
        <fullName evidence="4">PRORP domain-containing protein</fullName>
    </recommendedName>
</protein>
<dbReference type="Proteomes" id="UP000276991">
    <property type="component" value="Unassembled WGS sequence"/>
</dbReference>
<comment type="subcellular location">
    <subcellularLocation>
        <location evidence="1">Mitochondrion</location>
    </subcellularLocation>
</comment>
<keyword evidence="2" id="KW-0496">Mitochondrion</keyword>
<dbReference type="OrthoDB" id="16284at2759"/>
<dbReference type="Pfam" id="PF02297">
    <property type="entry name" value="COX6B"/>
    <property type="match status" value="1"/>
</dbReference>
<evidence type="ECO:0000313" key="6">
    <source>
        <dbReference type="Proteomes" id="UP000276991"/>
    </source>
</evidence>
<evidence type="ECO:0000256" key="1">
    <source>
        <dbReference type="ARBA" id="ARBA00004173"/>
    </source>
</evidence>
<sequence length="628" mass="72410">MLNAETIRTDSIQSSSDTCFATFMLEECNIRGKVSDIDKRRIVEESEFLYMSNAAAGLKASRERCYQSRDEYFKCCEEHKTYEGSKCKKLKEKFERDCPASWVPHFIRKHNYEKYKQKLVDEGVLLTEVNDADKVNGGGDRLLHVTCNVLASSTVHGDTNFPRTNSEKLAYCGCVNDVLHGVSVEQFCERMKIFGNMKYLDALRILKEVRYLKTGRLLLRHLCSSSSSLPPYVVLEMVEMLACIHMENAAERSDEELWRELLLLTNKVPYFLKPTVSLLLKSCCPVNIMPKLPSNLMLRPVVITALLANYIRFGKINLFQTLLAKETDYDLFKNDQLLRVLALHANSHPAVSSTYLRYLSQRRVILLGDNMWHFNSIICQSKYWDIKNTTISDNGDCCICGGKFKKNEDLSEMEFNLLKKEIMKYLSDDMQVFSSATDQEIFNLKKHIKQEIKSPEDRQSLVVDALNVLYTGINNMRSKYGIDKVLQTSLNIFPNVLLIVRKGGDTNRVWNEHDKFSNSRLSAFFCDRMSNDDLFLLLAVMELGINAYFLTNDSFINHRNMLTSSGQTLFDKWVEKRAVRLDNRDIIMPSEFAAYVHETENGYHIPIKTVNKSVALYSYLCVRRKHVQ</sequence>
<gene>
    <name evidence="5" type="ORF">NAV_LOCUS389</name>
</gene>
<dbReference type="Gene3D" id="1.10.10.140">
    <property type="entry name" value="Cytochrome c oxidase, subunit VIb"/>
    <property type="match status" value="1"/>
</dbReference>
<organism evidence="5 6">
    <name type="scientific">Acanthocheilonema viteae</name>
    <name type="common">Filarial nematode worm</name>
    <name type="synonym">Dipetalonema viteae</name>
    <dbReference type="NCBI Taxonomy" id="6277"/>
    <lineage>
        <taxon>Eukaryota</taxon>
        <taxon>Metazoa</taxon>
        <taxon>Ecdysozoa</taxon>
        <taxon>Nematoda</taxon>
        <taxon>Chromadorea</taxon>
        <taxon>Rhabditida</taxon>
        <taxon>Spirurina</taxon>
        <taxon>Spiruromorpha</taxon>
        <taxon>Filarioidea</taxon>
        <taxon>Onchocercidae</taxon>
        <taxon>Acanthocheilonema</taxon>
    </lineage>
</organism>
<name>A0A498S270_ACAVI</name>
<accession>A0A498S270</accession>
<dbReference type="InterPro" id="IPR042289">
    <property type="entry name" value="COA6"/>
</dbReference>
<dbReference type="GO" id="GO:0042775">
    <property type="term" value="P:mitochondrial ATP synthesis coupled electron transport"/>
    <property type="evidence" value="ECO:0007669"/>
    <property type="project" value="TreeGrafter"/>
</dbReference>
<dbReference type="PANTHER" id="PTHR46690">
    <property type="entry name" value="CYTOCHROME C OXIDASE ASSEMBLY FACTOR 6 HOMOLOG"/>
    <property type="match status" value="1"/>
</dbReference>
<keyword evidence="3" id="KW-1015">Disulfide bond</keyword>
<dbReference type="PANTHER" id="PTHR46690:SF1">
    <property type="entry name" value="CYTOCHROME C OXIDASE ASSEMBLY FACTOR 6 HOMOLOG"/>
    <property type="match status" value="1"/>
</dbReference>
<dbReference type="InterPro" id="IPR048280">
    <property type="entry name" value="COX6B-like"/>
</dbReference>
<feature type="domain" description="PRORP" evidence="4">
    <location>
        <begin position="391"/>
        <end position="610"/>
    </location>
</feature>
<dbReference type="STRING" id="6277.A0A498S270"/>
<reference evidence="5 6" key="1">
    <citation type="submission" date="2018-08" db="EMBL/GenBank/DDBJ databases">
        <authorList>
            <person name="Laetsch R D."/>
            <person name="Stevens L."/>
            <person name="Kumar S."/>
            <person name="Blaxter L. M."/>
        </authorList>
    </citation>
    <scope>NUCLEOTIDE SEQUENCE [LARGE SCALE GENOMIC DNA]</scope>
</reference>
<dbReference type="AlphaFoldDB" id="A0A498S270"/>